<dbReference type="EMBL" id="JBAMIC010000010">
    <property type="protein sequence ID" value="KAK7101462.1"/>
    <property type="molecule type" value="Genomic_DNA"/>
</dbReference>
<keyword evidence="5" id="KW-0472">Membrane</keyword>
<keyword evidence="5" id="KW-0812">Transmembrane</keyword>
<dbReference type="PROSITE" id="PS00375">
    <property type="entry name" value="UDPGT"/>
    <property type="match status" value="1"/>
</dbReference>
<feature type="signal peptide" evidence="5">
    <location>
        <begin position="1"/>
        <end position="22"/>
    </location>
</feature>
<comment type="caution">
    <text evidence="6">The sequence shown here is derived from an EMBL/GenBank/DDBJ whole genome shotgun (WGS) entry which is preliminary data.</text>
</comment>
<evidence type="ECO:0000313" key="7">
    <source>
        <dbReference type="Proteomes" id="UP001374579"/>
    </source>
</evidence>
<keyword evidence="2 4" id="KW-0328">Glycosyltransferase</keyword>
<feature type="transmembrane region" description="Helical" evidence="5">
    <location>
        <begin position="464"/>
        <end position="492"/>
    </location>
</feature>
<feature type="chain" id="PRO_5042671563" description="UDP-glucuronosyltransferase" evidence="5">
    <location>
        <begin position="23"/>
        <end position="507"/>
    </location>
</feature>
<dbReference type="GO" id="GO:0016020">
    <property type="term" value="C:membrane"/>
    <property type="evidence" value="ECO:0007669"/>
    <property type="project" value="UniProtKB-SubCell"/>
</dbReference>
<evidence type="ECO:0000256" key="1">
    <source>
        <dbReference type="ARBA" id="ARBA00009995"/>
    </source>
</evidence>
<comment type="subcellular location">
    <subcellularLocation>
        <location evidence="5">Membrane</location>
        <topology evidence="5">Single-pass membrane protein</topology>
    </subcellularLocation>
</comment>
<proteinExistence type="inferred from homology"/>
<keyword evidence="7" id="KW-1185">Reference proteome</keyword>
<evidence type="ECO:0000256" key="3">
    <source>
        <dbReference type="ARBA" id="ARBA00022679"/>
    </source>
</evidence>
<evidence type="ECO:0000256" key="4">
    <source>
        <dbReference type="RuleBase" id="RU003718"/>
    </source>
</evidence>
<gene>
    <name evidence="6" type="ORF">V1264_019843</name>
</gene>
<keyword evidence="5" id="KW-1133">Transmembrane helix</keyword>
<dbReference type="FunFam" id="3.40.50.2000:FF:000021">
    <property type="entry name" value="UDP-glucuronosyltransferase"/>
    <property type="match status" value="1"/>
</dbReference>
<dbReference type="CDD" id="cd03784">
    <property type="entry name" value="GT1_Gtf-like"/>
    <property type="match status" value="1"/>
</dbReference>
<comment type="catalytic activity">
    <reaction evidence="5">
        <text>glucuronate acceptor + UDP-alpha-D-glucuronate = acceptor beta-D-glucuronoside + UDP + H(+)</text>
        <dbReference type="Rhea" id="RHEA:21032"/>
        <dbReference type="ChEBI" id="CHEBI:15378"/>
        <dbReference type="ChEBI" id="CHEBI:58052"/>
        <dbReference type="ChEBI" id="CHEBI:58223"/>
        <dbReference type="ChEBI" id="CHEBI:132367"/>
        <dbReference type="ChEBI" id="CHEBI:132368"/>
        <dbReference type="EC" id="2.4.1.17"/>
    </reaction>
</comment>
<dbReference type="InterPro" id="IPR002213">
    <property type="entry name" value="UDP_glucos_trans"/>
</dbReference>
<accession>A0AAN9GAY0</accession>
<dbReference type="InterPro" id="IPR035595">
    <property type="entry name" value="UDP_glycos_trans_CS"/>
</dbReference>
<reference evidence="6 7" key="1">
    <citation type="submission" date="2024-02" db="EMBL/GenBank/DDBJ databases">
        <title>Chromosome-scale genome assembly of the rough periwinkle Littorina saxatilis.</title>
        <authorList>
            <person name="De Jode A."/>
            <person name="Faria R."/>
            <person name="Formenti G."/>
            <person name="Sims Y."/>
            <person name="Smith T.P."/>
            <person name="Tracey A."/>
            <person name="Wood J.M.D."/>
            <person name="Zagrodzka Z.B."/>
            <person name="Johannesson K."/>
            <person name="Butlin R.K."/>
            <person name="Leder E.H."/>
        </authorList>
    </citation>
    <scope>NUCLEOTIDE SEQUENCE [LARGE SCALE GENOMIC DNA]</scope>
    <source>
        <strain evidence="6">Snail1</strain>
        <tissue evidence="6">Muscle</tissue>
    </source>
</reference>
<dbReference type="EC" id="2.4.1.17" evidence="5"/>
<evidence type="ECO:0000256" key="5">
    <source>
        <dbReference type="RuleBase" id="RU362059"/>
    </source>
</evidence>
<sequence length="507" mass="56663">MRLISLSVVYIALYTVAMVTEGKRVVILPMPFTSHTKYQTNVARALSKLGHEVWVTIPDHLVAKRVLDTTNLTVVEYNTPSGVLEEVMMSGFRDAYFKGEGDDWGLFLTLLKDHCHALLSNNTFFTQIRDIRPDFIIVDNIPNLKMMAVLAYRLGVPFAFVGSAYDPIQFRTPFSPAIAPVPLFPFTHRMTFAQRMQNSLIFLLSSLHDYSSYSDAVSRYAPEMPDVPLDLLVARAELWLVEMDHVLDYPRSTLPNVKLIGGTATGPAKPVPPPFKAFMDGASQGVVIVSFGSYILDLPKAVSDKIFTVLMQLPMKSVFRSNLTSPDPNKIMTSTWIPQNDLLGHKNTKVFVSHCGKNGQYEALFHAVPVVAAPVFADQGYNAQRMRSKGFAETVDIRTITGDDLKATILKVATEKSYKDAISKASEIFRIEFGVPMERAAFWLDHVMKYGGAYMRSAGQEMPFYQFICLDVILCYIGVLAVVCSLVGTCAYKGLKFIFRSQKHKTE</sequence>
<dbReference type="GO" id="GO:0015020">
    <property type="term" value="F:glucuronosyltransferase activity"/>
    <property type="evidence" value="ECO:0007669"/>
    <property type="project" value="UniProtKB-EC"/>
</dbReference>
<dbReference type="SUPFAM" id="SSF53756">
    <property type="entry name" value="UDP-Glycosyltransferase/glycogen phosphorylase"/>
    <property type="match status" value="1"/>
</dbReference>
<comment type="similarity">
    <text evidence="1 4">Belongs to the UDP-glycosyltransferase family.</text>
</comment>
<protein>
    <recommendedName>
        <fullName evidence="5">UDP-glucuronosyltransferase</fullName>
        <ecNumber evidence="5">2.4.1.17</ecNumber>
    </recommendedName>
</protein>
<dbReference type="Proteomes" id="UP001374579">
    <property type="component" value="Unassembled WGS sequence"/>
</dbReference>
<dbReference type="Gene3D" id="3.40.50.2000">
    <property type="entry name" value="Glycogen Phosphorylase B"/>
    <property type="match status" value="2"/>
</dbReference>
<dbReference type="PANTHER" id="PTHR48043">
    <property type="entry name" value="EG:EG0003.4 PROTEIN-RELATED"/>
    <property type="match status" value="1"/>
</dbReference>
<dbReference type="AlphaFoldDB" id="A0AAN9GAY0"/>
<name>A0AAN9GAY0_9CAEN</name>
<dbReference type="InterPro" id="IPR050271">
    <property type="entry name" value="UDP-glycosyltransferase"/>
</dbReference>
<evidence type="ECO:0000313" key="6">
    <source>
        <dbReference type="EMBL" id="KAK7101462.1"/>
    </source>
</evidence>
<keyword evidence="3 4" id="KW-0808">Transferase</keyword>
<dbReference type="Pfam" id="PF00201">
    <property type="entry name" value="UDPGT"/>
    <property type="match status" value="1"/>
</dbReference>
<dbReference type="PANTHER" id="PTHR48043:SF145">
    <property type="entry name" value="FI06409P-RELATED"/>
    <property type="match status" value="1"/>
</dbReference>
<organism evidence="6 7">
    <name type="scientific">Littorina saxatilis</name>
    <dbReference type="NCBI Taxonomy" id="31220"/>
    <lineage>
        <taxon>Eukaryota</taxon>
        <taxon>Metazoa</taxon>
        <taxon>Spiralia</taxon>
        <taxon>Lophotrochozoa</taxon>
        <taxon>Mollusca</taxon>
        <taxon>Gastropoda</taxon>
        <taxon>Caenogastropoda</taxon>
        <taxon>Littorinimorpha</taxon>
        <taxon>Littorinoidea</taxon>
        <taxon>Littorinidae</taxon>
        <taxon>Littorina</taxon>
    </lineage>
</organism>
<keyword evidence="5" id="KW-0732">Signal</keyword>
<evidence type="ECO:0000256" key="2">
    <source>
        <dbReference type="ARBA" id="ARBA00022676"/>
    </source>
</evidence>